<dbReference type="EMBL" id="JAHCVI010000001">
    <property type="protein sequence ID" value="KAG7294326.1"/>
    <property type="molecule type" value="Genomic_DNA"/>
</dbReference>
<dbReference type="InterPro" id="IPR043476">
    <property type="entry name" value="Yro2-like_7TM"/>
</dbReference>
<feature type="transmembrane region" description="Helical" evidence="6">
    <location>
        <begin position="156"/>
        <end position="178"/>
    </location>
</feature>
<evidence type="ECO:0000313" key="8">
    <source>
        <dbReference type="Proteomes" id="UP001197093"/>
    </source>
</evidence>
<protein>
    <recommendedName>
        <fullName evidence="9">Family A G protein-coupled receptor-like protein</fullName>
    </recommendedName>
</protein>
<sequence length="293" mass="32647">MAILFPRNDALTVNPPAGNQYLTTNGSNWLFTVATIFGLSTLVLYALNFRPRGGERFFHYLFIIANFVGLIAYYAMASDLAWSPVRQANQVRRSGPIRQIFWAKYVFWVVVFPIIITALGIISGISWATIIYNVALSWVWIIAYLVAAYTATNYKWGFFAFGTVALLFLMVSMFLHGLRSANRVGIKTDYLALSSWLTLLWVLYPIAWALSDGGNYIGVTPSFIWFGILDIMLLTVIGFAVVVMSRRWDYGRLNIAFTQYGRVPAQAGTFPEKQAATSVPAATPATGTEQAVV</sequence>
<feature type="transmembrane region" description="Helical" evidence="6">
    <location>
        <begin position="57"/>
        <end position="76"/>
    </location>
</feature>
<evidence type="ECO:0000313" key="7">
    <source>
        <dbReference type="EMBL" id="KAG7294326.1"/>
    </source>
</evidence>
<keyword evidence="4 6" id="KW-1133">Transmembrane helix</keyword>
<comment type="similarity">
    <text evidence="2">Belongs to the archaeal/bacterial/fungal opsin family.</text>
</comment>
<evidence type="ECO:0000256" key="3">
    <source>
        <dbReference type="ARBA" id="ARBA00022692"/>
    </source>
</evidence>
<dbReference type="Pfam" id="PF01036">
    <property type="entry name" value="Bac_rhodopsin"/>
    <property type="match status" value="1"/>
</dbReference>
<dbReference type="Gene3D" id="1.20.1070.10">
    <property type="entry name" value="Rhodopsin 7-helix transmembrane proteins"/>
    <property type="match status" value="1"/>
</dbReference>
<feature type="transmembrane region" description="Helical" evidence="6">
    <location>
        <begin position="130"/>
        <end position="150"/>
    </location>
</feature>
<dbReference type="GO" id="GO:0005783">
    <property type="term" value="C:endoplasmic reticulum"/>
    <property type="evidence" value="ECO:0007669"/>
    <property type="project" value="TreeGrafter"/>
</dbReference>
<proteinExistence type="inferred from homology"/>
<evidence type="ECO:0000256" key="6">
    <source>
        <dbReference type="SAM" id="Phobius"/>
    </source>
</evidence>
<dbReference type="Proteomes" id="UP001197093">
    <property type="component" value="Unassembled WGS sequence"/>
</dbReference>
<feature type="transmembrane region" description="Helical" evidence="6">
    <location>
        <begin position="190"/>
        <end position="211"/>
    </location>
</feature>
<accession>A0AAD4F6R4</accession>
<organism evidence="7 8">
    <name type="scientific">Staphylotrichum longicolle</name>
    <dbReference type="NCBI Taxonomy" id="669026"/>
    <lineage>
        <taxon>Eukaryota</taxon>
        <taxon>Fungi</taxon>
        <taxon>Dikarya</taxon>
        <taxon>Ascomycota</taxon>
        <taxon>Pezizomycotina</taxon>
        <taxon>Sordariomycetes</taxon>
        <taxon>Sordariomycetidae</taxon>
        <taxon>Sordariales</taxon>
        <taxon>Chaetomiaceae</taxon>
        <taxon>Staphylotrichum</taxon>
    </lineage>
</organism>
<keyword evidence="5 6" id="KW-0472">Membrane</keyword>
<dbReference type="PANTHER" id="PTHR28286:SF1">
    <property type="entry name" value="30 KDA HEAT SHOCK PROTEIN-RELATED"/>
    <property type="match status" value="1"/>
</dbReference>
<dbReference type="InterPro" id="IPR001425">
    <property type="entry name" value="Arc/bac/fun_rhodopsins"/>
</dbReference>
<keyword evidence="8" id="KW-1185">Reference proteome</keyword>
<name>A0AAD4F6R4_9PEZI</name>
<dbReference type="GO" id="GO:0005886">
    <property type="term" value="C:plasma membrane"/>
    <property type="evidence" value="ECO:0007669"/>
    <property type="project" value="TreeGrafter"/>
</dbReference>
<feature type="transmembrane region" description="Helical" evidence="6">
    <location>
        <begin position="29"/>
        <end position="48"/>
    </location>
</feature>
<gene>
    <name evidence="7" type="ORF">NEMBOFW57_004397</name>
</gene>
<dbReference type="SMART" id="SM01021">
    <property type="entry name" value="Bac_rhodopsin"/>
    <property type="match status" value="1"/>
</dbReference>
<evidence type="ECO:0000256" key="5">
    <source>
        <dbReference type="ARBA" id="ARBA00023136"/>
    </source>
</evidence>
<comment type="caution">
    <text evidence="7">The sequence shown here is derived from an EMBL/GenBank/DDBJ whole genome shotgun (WGS) entry which is preliminary data.</text>
</comment>
<comment type="subcellular location">
    <subcellularLocation>
        <location evidence="1">Membrane</location>
        <topology evidence="1">Multi-pass membrane protein</topology>
    </subcellularLocation>
</comment>
<dbReference type="PRINTS" id="PR00251">
    <property type="entry name" value="BACTRLOPSIN"/>
</dbReference>
<evidence type="ECO:0000256" key="1">
    <source>
        <dbReference type="ARBA" id="ARBA00004141"/>
    </source>
</evidence>
<reference evidence="7" key="1">
    <citation type="submission" date="2023-02" db="EMBL/GenBank/DDBJ databases">
        <authorList>
            <person name="Palmer J.M."/>
        </authorList>
    </citation>
    <scope>NUCLEOTIDE SEQUENCE</scope>
    <source>
        <strain evidence="7">FW57</strain>
    </source>
</reference>
<dbReference type="AlphaFoldDB" id="A0AAD4F6R4"/>
<dbReference type="CDD" id="cd15239">
    <property type="entry name" value="7tm_YRO2_fungal-like"/>
    <property type="match status" value="1"/>
</dbReference>
<evidence type="ECO:0000256" key="2">
    <source>
        <dbReference type="ARBA" id="ARBA00008130"/>
    </source>
</evidence>
<feature type="transmembrane region" description="Helical" evidence="6">
    <location>
        <begin position="105"/>
        <end position="123"/>
    </location>
</feature>
<keyword evidence="3 6" id="KW-0812">Transmembrane</keyword>
<evidence type="ECO:0008006" key="9">
    <source>
        <dbReference type="Google" id="ProtNLM"/>
    </source>
</evidence>
<feature type="transmembrane region" description="Helical" evidence="6">
    <location>
        <begin position="223"/>
        <end position="244"/>
    </location>
</feature>
<dbReference type="PANTHER" id="PTHR28286">
    <property type="match status" value="1"/>
</dbReference>
<evidence type="ECO:0000256" key="4">
    <source>
        <dbReference type="ARBA" id="ARBA00022989"/>
    </source>
</evidence>
<dbReference type="SUPFAM" id="SSF81321">
    <property type="entry name" value="Family A G protein-coupled receptor-like"/>
    <property type="match status" value="1"/>
</dbReference>